<dbReference type="GO" id="GO:0009295">
    <property type="term" value="C:nucleoid"/>
    <property type="evidence" value="ECO:0007669"/>
    <property type="project" value="TreeGrafter"/>
</dbReference>
<dbReference type="EMBL" id="PIXC01000024">
    <property type="protein sequence ID" value="PKE25516.1"/>
    <property type="molecule type" value="Genomic_DNA"/>
</dbReference>
<dbReference type="InterPro" id="IPR012340">
    <property type="entry name" value="NA-bd_OB-fold"/>
</dbReference>
<accession>A0A855GMD8</accession>
<dbReference type="SUPFAM" id="SSF50249">
    <property type="entry name" value="Nucleic acid-binding proteins"/>
    <property type="match status" value="1"/>
</dbReference>
<dbReference type="Proteomes" id="UP000233482">
    <property type="component" value="Unassembled WGS sequence"/>
</dbReference>
<organism evidence="5 6">
    <name type="scientific">Macrococcoides caseolyticum</name>
    <dbReference type="NCBI Taxonomy" id="69966"/>
    <lineage>
        <taxon>Bacteria</taxon>
        <taxon>Bacillati</taxon>
        <taxon>Bacillota</taxon>
        <taxon>Bacilli</taxon>
        <taxon>Bacillales</taxon>
        <taxon>Staphylococcaceae</taxon>
        <taxon>Macrococcoides</taxon>
    </lineage>
</organism>
<dbReference type="GO" id="GO:0006260">
    <property type="term" value="P:DNA replication"/>
    <property type="evidence" value="ECO:0007669"/>
    <property type="project" value="InterPro"/>
</dbReference>
<proteinExistence type="inferred from homology"/>
<feature type="compositionally biased region" description="Low complexity" evidence="4">
    <location>
        <begin position="232"/>
        <end position="247"/>
    </location>
</feature>
<protein>
    <recommendedName>
        <fullName evidence="2 3">Single-stranded DNA-binding protein</fullName>
        <shortName evidence="2">SSB</shortName>
    </recommendedName>
</protein>
<name>A0A855GMD8_9STAP</name>
<dbReference type="CDD" id="cd04496">
    <property type="entry name" value="SSB_OBF"/>
    <property type="match status" value="1"/>
</dbReference>
<dbReference type="AlphaFoldDB" id="A0A855GMD8"/>
<sequence length="247" mass="27531">MSIPFLNYCSFSKFNFYSIFYGKGGEDVINKAIVAGRLVKDPSLRQVANNTTIATFSLAVDRGVSKNGERSTDFLICKAFNKTAVNIGKYCSKGSFVCITGQFHSNRYEKEGKTHYSTEILVENIKFLPNIVGNKAEKSESRSDAVWNSLPDEIKDKVAQNLIVKGTEQLIQSTAEERWNSKLFGVEGREEKTPSEYAAQADEIIKVATNNEVQKDELTESEEELKEDSNQTDNTSVSDVTDSSTPF</sequence>
<dbReference type="GO" id="GO:0003697">
    <property type="term" value="F:single-stranded DNA binding"/>
    <property type="evidence" value="ECO:0007669"/>
    <property type="project" value="UniProtKB-UniRule"/>
</dbReference>
<evidence type="ECO:0000256" key="4">
    <source>
        <dbReference type="SAM" id="MobiDB-lite"/>
    </source>
</evidence>
<dbReference type="PROSITE" id="PS50935">
    <property type="entry name" value="SSB"/>
    <property type="match status" value="1"/>
</dbReference>
<keyword evidence="1 2" id="KW-0238">DNA-binding</keyword>
<dbReference type="InterPro" id="IPR011344">
    <property type="entry name" value="ssDNA-bd"/>
</dbReference>
<comment type="caution">
    <text evidence="5">The sequence shown here is derived from an EMBL/GenBank/DDBJ whole genome shotgun (WGS) entry which is preliminary data.</text>
</comment>
<dbReference type="PANTHER" id="PTHR10302">
    <property type="entry name" value="SINGLE-STRANDED DNA-BINDING PROTEIN"/>
    <property type="match status" value="1"/>
</dbReference>
<dbReference type="HAMAP" id="MF_00984">
    <property type="entry name" value="SSB"/>
    <property type="match status" value="1"/>
</dbReference>
<evidence type="ECO:0000256" key="2">
    <source>
        <dbReference type="HAMAP-Rule" id="MF_00984"/>
    </source>
</evidence>
<dbReference type="PANTHER" id="PTHR10302:SF27">
    <property type="entry name" value="SINGLE-STRANDED DNA-BINDING PROTEIN"/>
    <property type="match status" value="1"/>
</dbReference>
<evidence type="ECO:0000313" key="6">
    <source>
        <dbReference type="Proteomes" id="UP000233482"/>
    </source>
</evidence>
<dbReference type="Gene3D" id="2.40.50.140">
    <property type="entry name" value="Nucleic acid-binding proteins"/>
    <property type="match status" value="1"/>
</dbReference>
<dbReference type="NCBIfam" id="TIGR00621">
    <property type="entry name" value="ssb"/>
    <property type="match status" value="1"/>
</dbReference>
<evidence type="ECO:0000256" key="3">
    <source>
        <dbReference type="RuleBase" id="RU000524"/>
    </source>
</evidence>
<evidence type="ECO:0000313" key="5">
    <source>
        <dbReference type="EMBL" id="PKE25516.1"/>
    </source>
</evidence>
<gene>
    <name evidence="5" type="ORF">CW686_09970</name>
</gene>
<dbReference type="InterPro" id="IPR000424">
    <property type="entry name" value="Primosome_PriB/ssb"/>
</dbReference>
<feature type="region of interest" description="Disordered" evidence="4">
    <location>
        <begin position="208"/>
        <end position="247"/>
    </location>
</feature>
<evidence type="ECO:0000256" key="1">
    <source>
        <dbReference type="ARBA" id="ARBA00023125"/>
    </source>
</evidence>
<dbReference type="Pfam" id="PF00436">
    <property type="entry name" value="SSB"/>
    <property type="match status" value="1"/>
</dbReference>
<reference evidence="5 6" key="1">
    <citation type="submission" date="2017-12" db="EMBL/GenBank/DDBJ databases">
        <title>Genomics of Macrococcus caseolyticus.</title>
        <authorList>
            <person name="MacFadyen A.C."/>
            <person name="Paterson G.K."/>
        </authorList>
    </citation>
    <scope>NUCLEOTIDE SEQUENCE [LARGE SCALE GENOMIC DNA]</scope>
    <source>
        <strain evidence="5 6">5788_EF188</strain>
    </source>
</reference>
<comment type="caution">
    <text evidence="2">Lacks conserved residue(s) required for the propagation of feature annotation.</text>
</comment>
<comment type="subunit">
    <text evidence="2">Homotetramer.</text>
</comment>